<sequence>MHFHIRLTRLNCYRPNSQGRKPALRFPFSSERIRPRPVSARKFHRIESRRALSLVREISLVPNERKSWEMSFLLTQSKI</sequence>
<evidence type="ECO:0000313" key="1">
    <source>
        <dbReference type="EMBL" id="CAD7229836.1"/>
    </source>
</evidence>
<organism evidence="1">
    <name type="scientific">Cyprideis torosa</name>
    <dbReference type="NCBI Taxonomy" id="163714"/>
    <lineage>
        <taxon>Eukaryota</taxon>
        <taxon>Metazoa</taxon>
        <taxon>Ecdysozoa</taxon>
        <taxon>Arthropoda</taxon>
        <taxon>Crustacea</taxon>
        <taxon>Oligostraca</taxon>
        <taxon>Ostracoda</taxon>
        <taxon>Podocopa</taxon>
        <taxon>Podocopida</taxon>
        <taxon>Cytherocopina</taxon>
        <taxon>Cytheroidea</taxon>
        <taxon>Cytherideidae</taxon>
        <taxon>Cyprideis</taxon>
    </lineage>
</organism>
<dbReference type="EMBL" id="OB662312">
    <property type="protein sequence ID" value="CAD7229836.1"/>
    <property type="molecule type" value="Genomic_DNA"/>
</dbReference>
<reference evidence="1" key="1">
    <citation type="submission" date="2020-11" db="EMBL/GenBank/DDBJ databases">
        <authorList>
            <person name="Tran Van P."/>
        </authorList>
    </citation>
    <scope>NUCLEOTIDE SEQUENCE</scope>
</reference>
<proteinExistence type="predicted"/>
<gene>
    <name evidence="1" type="ORF">CTOB1V02_LOCUS7702</name>
</gene>
<protein>
    <submittedName>
        <fullName evidence="1">Uncharacterized protein</fullName>
    </submittedName>
</protein>
<dbReference type="AlphaFoldDB" id="A0A7R8WG93"/>
<accession>A0A7R8WG93</accession>
<name>A0A7R8WG93_9CRUS</name>